<evidence type="ECO:0000256" key="7">
    <source>
        <dbReference type="ARBA" id="ARBA00023235"/>
    </source>
</evidence>
<dbReference type="Gene3D" id="3.40.225.10">
    <property type="entry name" value="Class II aldolase/adducin N-terminal domain"/>
    <property type="match status" value="1"/>
</dbReference>
<dbReference type="GO" id="GO:0008742">
    <property type="term" value="F:L-ribulose-phosphate 4-epimerase activity"/>
    <property type="evidence" value="ECO:0007669"/>
    <property type="project" value="UniProtKB-EC"/>
</dbReference>
<dbReference type="InterPro" id="IPR004661">
    <property type="entry name" value="AraD"/>
</dbReference>
<evidence type="ECO:0000256" key="1">
    <source>
        <dbReference type="ARBA" id="ARBA00001726"/>
    </source>
</evidence>
<dbReference type="EMBL" id="JBHSZV010000025">
    <property type="protein sequence ID" value="MFC7062193.1"/>
    <property type="molecule type" value="Genomic_DNA"/>
</dbReference>
<keyword evidence="12" id="KW-1185">Reference proteome</keyword>
<comment type="similarity">
    <text evidence="3">Belongs to the aldolase class II family. AraD/FucA subfamily.</text>
</comment>
<comment type="cofactor">
    <cofactor evidence="2">
        <name>Zn(2+)</name>
        <dbReference type="ChEBI" id="CHEBI:29105"/>
    </cofactor>
</comment>
<protein>
    <recommendedName>
        <fullName evidence="4 9">L-ribulose-5-phosphate 4-epimerase</fullName>
        <ecNumber evidence="4 9">5.1.3.4</ecNumber>
    </recommendedName>
</protein>
<keyword evidence="8" id="KW-0119">Carbohydrate metabolism</keyword>
<organism evidence="11 12">
    <name type="scientific">Halobacillus seohaensis</name>
    <dbReference type="NCBI Taxonomy" id="447421"/>
    <lineage>
        <taxon>Bacteria</taxon>
        <taxon>Bacillati</taxon>
        <taxon>Bacillota</taxon>
        <taxon>Bacilli</taxon>
        <taxon>Bacillales</taxon>
        <taxon>Bacillaceae</taxon>
        <taxon>Halobacillus</taxon>
    </lineage>
</organism>
<sequence length="229" mass="25644">MLEGLKQEVLEANQSLEKYNLVTFTWGNVSAIDRNSGLVVIKPSGVPYKEMTMDDLVVIDLEGNIIEGKRKPSSDSPTHCILYEKFQDIGGIVHTHSPWATSWAQSGKSIPVLGTTHADYFYGAIPCTREMNDEEINGDYEWETGKVIIEMFIDIDPMTIPGVLVKGHAPFTWGKDPMNAIHHAVVLEEVANMALHTYQINDLVRPINSSLLNKHYLRKHGSKAYYGQS</sequence>
<dbReference type="EC" id="5.1.3.4" evidence="4 9"/>
<keyword evidence="5" id="KW-0479">Metal-binding</keyword>
<evidence type="ECO:0000256" key="8">
    <source>
        <dbReference type="ARBA" id="ARBA00023277"/>
    </source>
</evidence>
<evidence type="ECO:0000313" key="11">
    <source>
        <dbReference type="EMBL" id="MFC7062193.1"/>
    </source>
</evidence>
<evidence type="ECO:0000256" key="2">
    <source>
        <dbReference type="ARBA" id="ARBA00001947"/>
    </source>
</evidence>
<dbReference type="CDD" id="cd00398">
    <property type="entry name" value="Aldolase_II"/>
    <property type="match status" value="1"/>
</dbReference>
<dbReference type="SUPFAM" id="SSF53639">
    <property type="entry name" value="AraD/HMP-PK domain-like"/>
    <property type="match status" value="1"/>
</dbReference>
<dbReference type="NCBIfam" id="NF009003">
    <property type="entry name" value="PRK12348.1"/>
    <property type="match status" value="1"/>
</dbReference>
<evidence type="ECO:0000313" key="12">
    <source>
        <dbReference type="Proteomes" id="UP001596410"/>
    </source>
</evidence>
<evidence type="ECO:0000256" key="6">
    <source>
        <dbReference type="ARBA" id="ARBA00022833"/>
    </source>
</evidence>
<gene>
    <name evidence="11" type="primary">araD</name>
    <name evidence="11" type="ORF">ACFQIC_10020</name>
</gene>
<dbReference type="InterPro" id="IPR050197">
    <property type="entry name" value="Aldolase_class_II_sugar_metab"/>
</dbReference>
<accession>A0ABW2EIS5</accession>
<dbReference type="Proteomes" id="UP001596410">
    <property type="component" value="Unassembled WGS sequence"/>
</dbReference>
<comment type="catalytic activity">
    <reaction evidence="1">
        <text>L-ribulose 5-phosphate = D-xylulose 5-phosphate</text>
        <dbReference type="Rhea" id="RHEA:22368"/>
        <dbReference type="ChEBI" id="CHEBI:57737"/>
        <dbReference type="ChEBI" id="CHEBI:58226"/>
        <dbReference type="EC" id="5.1.3.4"/>
    </reaction>
</comment>
<comment type="caution">
    <text evidence="11">The sequence shown here is derived from an EMBL/GenBank/DDBJ whole genome shotgun (WGS) entry which is preliminary data.</text>
</comment>
<dbReference type="NCBIfam" id="TIGR00760">
    <property type="entry name" value="araD"/>
    <property type="match status" value="1"/>
</dbReference>
<dbReference type="NCBIfam" id="NF006047">
    <property type="entry name" value="PRK08193.1"/>
    <property type="match status" value="1"/>
</dbReference>
<name>A0ABW2EIS5_9BACI</name>
<feature type="domain" description="Class II aldolase/adducin N-terminal" evidence="10">
    <location>
        <begin position="7"/>
        <end position="195"/>
    </location>
</feature>
<dbReference type="InterPro" id="IPR036409">
    <property type="entry name" value="Aldolase_II/adducin_N_sf"/>
</dbReference>
<reference evidence="12" key="1">
    <citation type="journal article" date="2019" name="Int. J. Syst. Evol. Microbiol.">
        <title>The Global Catalogue of Microorganisms (GCM) 10K type strain sequencing project: providing services to taxonomists for standard genome sequencing and annotation.</title>
        <authorList>
            <consortium name="The Broad Institute Genomics Platform"/>
            <consortium name="The Broad Institute Genome Sequencing Center for Infectious Disease"/>
            <person name="Wu L."/>
            <person name="Ma J."/>
        </authorList>
    </citation>
    <scope>NUCLEOTIDE SEQUENCE [LARGE SCALE GENOMIC DNA]</scope>
    <source>
        <strain evidence="12">CGMCC 4.1621</strain>
    </source>
</reference>
<evidence type="ECO:0000256" key="9">
    <source>
        <dbReference type="NCBIfam" id="TIGR00760"/>
    </source>
</evidence>
<evidence type="ECO:0000256" key="4">
    <source>
        <dbReference type="ARBA" id="ARBA00013186"/>
    </source>
</evidence>
<dbReference type="PANTHER" id="PTHR22789:SF8">
    <property type="entry name" value="L-RIBULOSE-5-PHOSPHATE 4-EPIMERASE SGBE"/>
    <property type="match status" value="1"/>
</dbReference>
<dbReference type="RefSeq" id="WP_204708131.1">
    <property type="nucleotide sequence ID" value="NZ_JBHSZV010000025.1"/>
</dbReference>
<keyword evidence="6" id="KW-0862">Zinc</keyword>
<proteinExistence type="inferred from homology"/>
<evidence type="ECO:0000256" key="5">
    <source>
        <dbReference type="ARBA" id="ARBA00022723"/>
    </source>
</evidence>
<dbReference type="Pfam" id="PF00596">
    <property type="entry name" value="Aldolase_II"/>
    <property type="match status" value="1"/>
</dbReference>
<dbReference type="InterPro" id="IPR001303">
    <property type="entry name" value="Aldolase_II/adducin_N"/>
</dbReference>
<evidence type="ECO:0000259" key="10">
    <source>
        <dbReference type="SMART" id="SM01007"/>
    </source>
</evidence>
<dbReference type="PANTHER" id="PTHR22789">
    <property type="entry name" value="FUCULOSE PHOSPHATE ALDOLASE"/>
    <property type="match status" value="1"/>
</dbReference>
<evidence type="ECO:0000256" key="3">
    <source>
        <dbReference type="ARBA" id="ARBA00010037"/>
    </source>
</evidence>
<dbReference type="SMART" id="SM01007">
    <property type="entry name" value="Aldolase_II"/>
    <property type="match status" value="1"/>
</dbReference>
<keyword evidence="7 11" id="KW-0413">Isomerase</keyword>